<evidence type="ECO:0000313" key="3">
    <source>
        <dbReference type="Proteomes" id="UP001597073"/>
    </source>
</evidence>
<sequence length="159" mass="18211">MYQEDENQETKSYVKIDVEGSNPQIWSKMKSKLTDLIMDALEFNINVKTGASLKDEIGRASSNLIEFANAKLEKPSIENHKMLAEIENILAEKAKQIAEARKLHAEAEEKEFELFVKKFKFALGCAKAFAIQSKDQEFLVFTKNVEELTFIFQENKALE</sequence>
<reference evidence="3" key="1">
    <citation type="journal article" date="2019" name="Int. J. Syst. Evol. Microbiol.">
        <title>The Global Catalogue of Microorganisms (GCM) 10K type strain sequencing project: providing services to taxonomists for standard genome sequencing and annotation.</title>
        <authorList>
            <consortium name="The Broad Institute Genomics Platform"/>
            <consortium name="The Broad Institute Genome Sequencing Center for Infectious Disease"/>
            <person name="Wu L."/>
            <person name="Ma J."/>
        </authorList>
    </citation>
    <scope>NUCLEOTIDE SEQUENCE [LARGE SCALE GENOMIC DNA]</scope>
    <source>
        <strain evidence="3">CCUG 60742</strain>
    </source>
</reference>
<keyword evidence="3" id="KW-1185">Reference proteome</keyword>
<evidence type="ECO:0000313" key="2">
    <source>
        <dbReference type="EMBL" id="MFD0765365.1"/>
    </source>
</evidence>
<name>A0ABW2ZGN9_9SPHI</name>
<proteinExistence type="predicted"/>
<evidence type="ECO:0000256" key="1">
    <source>
        <dbReference type="SAM" id="Coils"/>
    </source>
</evidence>
<feature type="coiled-coil region" evidence="1">
    <location>
        <begin position="83"/>
        <end position="110"/>
    </location>
</feature>
<comment type="caution">
    <text evidence="2">The sequence shown here is derived from an EMBL/GenBank/DDBJ whole genome shotgun (WGS) entry which is preliminary data.</text>
</comment>
<dbReference type="RefSeq" id="WP_377142433.1">
    <property type="nucleotide sequence ID" value="NZ_JBHTIA010000007.1"/>
</dbReference>
<accession>A0ABW2ZGN9</accession>
<organism evidence="2 3">
    <name type="scientific">Mucilaginibacter lutimaris</name>
    <dbReference type="NCBI Taxonomy" id="931629"/>
    <lineage>
        <taxon>Bacteria</taxon>
        <taxon>Pseudomonadati</taxon>
        <taxon>Bacteroidota</taxon>
        <taxon>Sphingobacteriia</taxon>
        <taxon>Sphingobacteriales</taxon>
        <taxon>Sphingobacteriaceae</taxon>
        <taxon>Mucilaginibacter</taxon>
    </lineage>
</organism>
<dbReference type="EMBL" id="JBHTIA010000007">
    <property type="protein sequence ID" value="MFD0765365.1"/>
    <property type="molecule type" value="Genomic_DNA"/>
</dbReference>
<dbReference type="Proteomes" id="UP001597073">
    <property type="component" value="Unassembled WGS sequence"/>
</dbReference>
<protein>
    <submittedName>
        <fullName evidence="2">Uncharacterized protein</fullName>
    </submittedName>
</protein>
<keyword evidence="1" id="KW-0175">Coiled coil</keyword>
<gene>
    <name evidence="2" type="ORF">ACFQZI_10920</name>
</gene>